<dbReference type="PANTHER" id="PTHR30534:SF0">
    <property type="entry name" value="FLAGELLAR MOTOR SWITCH PROTEIN FLIG"/>
    <property type="match status" value="1"/>
</dbReference>
<organism evidence="13 14">
    <name type="scientific">Candidatus Desulfatifera sulfidica</name>
    <dbReference type="NCBI Taxonomy" id="2841691"/>
    <lineage>
        <taxon>Bacteria</taxon>
        <taxon>Pseudomonadati</taxon>
        <taxon>Thermodesulfobacteriota</taxon>
        <taxon>Desulfobulbia</taxon>
        <taxon>Desulfobulbales</taxon>
        <taxon>Desulfobulbaceae</taxon>
        <taxon>Candidatus Desulfatifera</taxon>
    </lineage>
</organism>
<protein>
    <recommendedName>
        <fullName evidence="4">Flagellar motor switch protein FliG</fullName>
    </recommendedName>
</protein>
<evidence type="ECO:0000313" key="14">
    <source>
        <dbReference type="Proteomes" id="UP000599024"/>
    </source>
</evidence>
<evidence type="ECO:0000256" key="3">
    <source>
        <dbReference type="ARBA" id="ARBA00010299"/>
    </source>
</evidence>
<evidence type="ECO:0000256" key="9">
    <source>
        <dbReference type="ARBA" id="ARBA00023143"/>
    </source>
</evidence>
<dbReference type="InterPro" id="IPR023087">
    <property type="entry name" value="Flg_Motor_Flig_C"/>
</dbReference>
<evidence type="ECO:0000259" key="12">
    <source>
        <dbReference type="Pfam" id="PF14842"/>
    </source>
</evidence>
<dbReference type="Proteomes" id="UP000599024">
    <property type="component" value="Unassembled WGS sequence"/>
</dbReference>
<evidence type="ECO:0000256" key="5">
    <source>
        <dbReference type="ARBA" id="ARBA00022475"/>
    </source>
</evidence>
<dbReference type="Pfam" id="PF14841">
    <property type="entry name" value="FliG_M"/>
    <property type="match status" value="1"/>
</dbReference>
<feature type="domain" description="Flagellar motor switch protein FliG N-terminal" evidence="12">
    <location>
        <begin position="6"/>
        <end position="107"/>
    </location>
</feature>
<dbReference type="InterPro" id="IPR028263">
    <property type="entry name" value="FliG_N"/>
</dbReference>
<dbReference type="AlphaFoldDB" id="A0A8J6TBD4"/>
<evidence type="ECO:0000256" key="7">
    <source>
        <dbReference type="ARBA" id="ARBA00022779"/>
    </source>
</evidence>
<reference evidence="13 14" key="1">
    <citation type="submission" date="2020-08" db="EMBL/GenBank/DDBJ databases">
        <title>Bridging the membrane lipid divide: bacteria of the FCB group superphylum have the potential to synthesize archaeal ether lipids.</title>
        <authorList>
            <person name="Villanueva L."/>
            <person name="Von Meijenfeldt F.A.B."/>
            <person name="Westbye A.B."/>
            <person name="Yadav S."/>
            <person name="Hopmans E.C."/>
            <person name="Dutilh B.E."/>
            <person name="Sinninghe Damste J.S."/>
        </authorList>
    </citation>
    <scope>NUCLEOTIDE SEQUENCE [LARGE SCALE GENOMIC DNA]</scope>
    <source>
        <strain evidence="13">NIOZ-UU81</strain>
    </source>
</reference>
<evidence type="ECO:0000313" key="13">
    <source>
        <dbReference type="EMBL" id="MBC8207790.1"/>
    </source>
</evidence>
<comment type="caution">
    <text evidence="13">The sequence shown here is derived from an EMBL/GenBank/DDBJ whole genome shotgun (WGS) entry which is preliminary data.</text>
</comment>
<dbReference type="Pfam" id="PF14842">
    <property type="entry name" value="FliG_N"/>
    <property type="match status" value="1"/>
</dbReference>
<comment type="subcellular location">
    <subcellularLocation>
        <location evidence="1">Bacterial flagellum basal body</location>
    </subcellularLocation>
    <subcellularLocation>
        <location evidence="2">Cell membrane</location>
        <topology evidence="2">Peripheral membrane protein</topology>
        <orientation evidence="2">Cytoplasmic side</orientation>
    </subcellularLocation>
</comment>
<feature type="domain" description="Flagellar motor switch protein FliG C-terminal" evidence="10">
    <location>
        <begin position="220"/>
        <end position="325"/>
    </location>
</feature>
<dbReference type="EMBL" id="JACNLK010000016">
    <property type="protein sequence ID" value="MBC8207790.1"/>
    <property type="molecule type" value="Genomic_DNA"/>
</dbReference>
<keyword evidence="5" id="KW-1003">Cell membrane</keyword>
<keyword evidence="13" id="KW-0282">Flagellum</keyword>
<keyword evidence="9" id="KW-0975">Bacterial flagellum</keyword>
<dbReference type="InterPro" id="IPR011002">
    <property type="entry name" value="FliG_a-hlx"/>
</dbReference>
<keyword evidence="6" id="KW-0145">Chemotaxis</keyword>
<dbReference type="PIRSF" id="PIRSF003161">
    <property type="entry name" value="FliG"/>
    <property type="match status" value="1"/>
</dbReference>
<sequence>MSAPPLTGPNKAAILLLSLSEEEAAKVLKELSDDEIRQVTRIMASIDYIPEETQNRVLQNFVESRQKFSGLLVKGDAFTKNAITATNEGERTDRLLEQFIFGTESRPLESIALMPPRMVADLLSNEHPQTVALVLATQEVQHAGEVILNLPESIRSDVMYRIAKIEKISPEVITRIEDALYREIGLVVAKEQKQVGGIDKVVDLLGTMKNNLDQNILDAMDVVDPDLVEEIRKKLFTFENLIELDTRSLQTILRDIDNDTLTKALKTASEEVRAKIFANISNRAAAMIQDDLEVIGLIRLSEVASHQHKIIKAALRLEAEGKISLGGGGDNLV</sequence>
<evidence type="ECO:0000259" key="11">
    <source>
        <dbReference type="Pfam" id="PF14841"/>
    </source>
</evidence>
<dbReference type="GO" id="GO:0009425">
    <property type="term" value="C:bacterial-type flagellum basal body"/>
    <property type="evidence" value="ECO:0007669"/>
    <property type="project" value="UniProtKB-SubCell"/>
</dbReference>
<dbReference type="PRINTS" id="PR00954">
    <property type="entry name" value="FLGMOTORFLIG"/>
</dbReference>
<evidence type="ECO:0000259" key="10">
    <source>
        <dbReference type="Pfam" id="PF01706"/>
    </source>
</evidence>
<dbReference type="SUPFAM" id="SSF48029">
    <property type="entry name" value="FliG"/>
    <property type="match status" value="2"/>
</dbReference>
<comment type="similarity">
    <text evidence="3">Belongs to the FliG family.</text>
</comment>
<evidence type="ECO:0000256" key="4">
    <source>
        <dbReference type="ARBA" id="ARBA00021870"/>
    </source>
</evidence>
<evidence type="ECO:0000256" key="8">
    <source>
        <dbReference type="ARBA" id="ARBA00023136"/>
    </source>
</evidence>
<dbReference type="GO" id="GO:0006935">
    <property type="term" value="P:chemotaxis"/>
    <property type="evidence" value="ECO:0007669"/>
    <property type="project" value="UniProtKB-KW"/>
</dbReference>
<keyword evidence="8" id="KW-0472">Membrane</keyword>
<evidence type="ECO:0000256" key="6">
    <source>
        <dbReference type="ARBA" id="ARBA00022500"/>
    </source>
</evidence>
<gene>
    <name evidence="13" type="primary">fliG</name>
    <name evidence="13" type="ORF">H8E79_01305</name>
</gene>
<dbReference type="GO" id="GO:0005886">
    <property type="term" value="C:plasma membrane"/>
    <property type="evidence" value="ECO:0007669"/>
    <property type="project" value="UniProtKB-SubCell"/>
</dbReference>
<dbReference type="InterPro" id="IPR032779">
    <property type="entry name" value="FliG_M"/>
</dbReference>
<dbReference type="GO" id="GO:0071973">
    <property type="term" value="P:bacterial-type flagellum-dependent cell motility"/>
    <property type="evidence" value="ECO:0007669"/>
    <property type="project" value="InterPro"/>
</dbReference>
<evidence type="ECO:0000256" key="2">
    <source>
        <dbReference type="ARBA" id="ARBA00004413"/>
    </source>
</evidence>
<keyword evidence="13" id="KW-0969">Cilium</keyword>
<dbReference type="NCBIfam" id="TIGR00207">
    <property type="entry name" value="fliG"/>
    <property type="match status" value="1"/>
</dbReference>
<dbReference type="Pfam" id="PF01706">
    <property type="entry name" value="FliG_C"/>
    <property type="match status" value="1"/>
</dbReference>
<keyword evidence="13" id="KW-0966">Cell projection</keyword>
<dbReference type="InterPro" id="IPR000090">
    <property type="entry name" value="Flg_Motor_Flig"/>
</dbReference>
<accession>A0A8J6TBD4</accession>
<feature type="domain" description="Flagellar motor switch protein FliG middle" evidence="11">
    <location>
        <begin position="116"/>
        <end position="188"/>
    </location>
</feature>
<evidence type="ECO:0000256" key="1">
    <source>
        <dbReference type="ARBA" id="ARBA00004117"/>
    </source>
</evidence>
<dbReference type="PANTHER" id="PTHR30534">
    <property type="entry name" value="FLAGELLAR MOTOR SWITCH PROTEIN FLIG"/>
    <property type="match status" value="1"/>
</dbReference>
<name>A0A8J6TBD4_9BACT</name>
<dbReference type="GO" id="GO:0003774">
    <property type="term" value="F:cytoskeletal motor activity"/>
    <property type="evidence" value="ECO:0007669"/>
    <property type="project" value="InterPro"/>
</dbReference>
<proteinExistence type="inferred from homology"/>
<dbReference type="Gene3D" id="1.10.220.30">
    <property type="match status" value="3"/>
</dbReference>
<keyword evidence="7" id="KW-0283">Flagellar rotation</keyword>